<reference evidence="2 3" key="1">
    <citation type="submission" date="2021-04" db="EMBL/GenBank/DDBJ databases">
        <authorList>
            <person name="Vanwijnsberghe S."/>
        </authorList>
    </citation>
    <scope>NUCLEOTIDE SEQUENCE [LARGE SCALE GENOMIC DNA]</scope>
    <source>
        <strain evidence="2 3">LMG 32171</strain>
    </source>
</reference>
<sequence length="77" mass="8476">MGFRMQLLIVALITALSFGAMTTYLIAQLLSDDVMLKSARHGRYAYLGEDDGEATPWSSQRQTGQTVVSTRHVGDAR</sequence>
<dbReference type="Proteomes" id="UP000789752">
    <property type="component" value="Unassembled WGS sequence"/>
</dbReference>
<dbReference type="EMBL" id="CAJQYY010000043">
    <property type="protein sequence ID" value="CAG4924416.1"/>
    <property type="molecule type" value="Genomic_DNA"/>
</dbReference>
<gene>
    <name evidence="2" type="ORF">R54767_05094</name>
</gene>
<name>A0ABM8UAW2_9BURK</name>
<feature type="compositionally biased region" description="Polar residues" evidence="1">
    <location>
        <begin position="56"/>
        <end position="69"/>
    </location>
</feature>
<protein>
    <submittedName>
        <fullName evidence="2">Uncharacterized protein</fullName>
    </submittedName>
</protein>
<proteinExistence type="predicted"/>
<evidence type="ECO:0000313" key="3">
    <source>
        <dbReference type="Proteomes" id="UP000789752"/>
    </source>
</evidence>
<evidence type="ECO:0000256" key="1">
    <source>
        <dbReference type="SAM" id="MobiDB-lite"/>
    </source>
</evidence>
<accession>A0ABM8UAW2</accession>
<comment type="caution">
    <text evidence="2">The sequence shown here is derived from an EMBL/GenBank/DDBJ whole genome shotgun (WGS) entry which is preliminary data.</text>
</comment>
<evidence type="ECO:0000313" key="2">
    <source>
        <dbReference type="EMBL" id="CAG4924416.1"/>
    </source>
</evidence>
<keyword evidence="3" id="KW-1185">Reference proteome</keyword>
<organism evidence="2 3">
    <name type="scientific">Paraburkholderia gardini</name>
    <dbReference type="NCBI Taxonomy" id="2823469"/>
    <lineage>
        <taxon>Bacteria</taxon>
        <taxon>Pseudomonadati</taxon>
        <taxon>Pseudomonadota</taxon>
        <taxon>Betaproteobacteria</taxon>
        <taxon>Burkholderiales</taxon>
        <taxon>Burkholderiaceae</taxon>
        <taxon>Paraburkholderia</taxon>
    </lineage>
</organism>
<feature type="region of interest" description="Disordered" evidence="1">
    <location>
        <begin position="52"/>
        <end position="77"/>
    </location>
</feature>